<evidence type="ECO:0000313" key="2">
    <source>
        <dbReference type="Proteomes" id="UP000650833"/>
    </source>
</evidence>
<protein>
    <submittedName>
        <fullName evidence="1">Uncharacterized protein</fullName>
    </submittedName>
</protein>
<reference evidence="1" key="1">
    <citation type="submission" date="2020-12" db="EMBL/GenBank/DDBJ databases">
        <title>Metabolic potential, ecology and presence of endohyphal bacteria is reflected in genomic diversity of Mucoromycotina.</title>
        <authorList>
            <person name="Muszewska A."/>
            <person name="Okrasinska A."/>
            <person name="Steczkiewicz K."/>
            <person name="Drgas O."/>
            <person name="Orlowska M."/>
            <person name="Perlinska-Lenart U."/>
            <person name="Aleksandrzak-Piekarczyk T."/>
            <person name="Szatraj K."/>
            <person name="Zielenkiewicz U."/>
            <person name="Pilsyk S."/>
            <person name="Malc E."/>
            <person name="Mieczkowski P."/>
            <person name="Kruszewska J.S."/>
            <person name="Biernat P."/>
            <person name="Pawlowska J."/>
        </authorList>
    </citation>
    <scope>NUCLEOTIDE SEQUENCE</scope>
    <source>
        <strain evidence="1">CBS 226.32</strain>
    </source>
</reference>
<dbReference type="EMBL" id="JAEPRC010000224">
    <property type="protein sequence ID" value="KAG2203568.1"/>
    <property type="molecule type" value="Genomic_DNA"/>
</dbReference>
<accession>A0A8H7R3J0</accession>
<keyword evidence="2" id="KW-1185">Reference proteome</keyword>
<dbReference type="Proteomes" id="UP000650833">
    <property type="component" value="Unassembled WGS sequence"/>
</dbReference>
<proteinExistence type="predicted"/>
<organism evidence="1 2">
    <name type="scientific">Mucor plumbeus</name>
    <dbReference type="NCBI Taxonomy" id="97098"/>
    <lineage>
        <taxon>Eukaryota</taxon>
        <taxon>Fungi</taxon>
        <taxon>Fungi incertae sedis</taxon>
        <taxon>Mucoromycota</taxon>
        <taxon>Mucoromycotina</taxon>
        <taxon>Mucoromycetes</taxon>
        <taxon>Mucorales</taxon>
        <taxon>Mucorineae</taxon>
        <taxon>Mucoraceae</taxon>
        <taxon>Mucor</taxon>
    </lineage>
</organism>
<sequence length="163" mass="18648">MKEFYNRIWTTMDVPKLLVVLESIEQKLFWTPLQEDIYWNHYISRNQINVNGTSINDQRLFNNNSTDVTPLQNDFAACILNNDFSTATVSVIEPIDPTATLIVKVVAVLNADDENFTGQSSLASLSNDTDLSDSLQGKYLLFDLRMMNQQGNKLIFLKYCIQQ</sequence>
<name>A0A8H7R3J0_9FUNG</name>
<comment type="caution">
    <text evidence="1">The sequence shown here is derived from an EMBL/GenBank/DDBJ whole genome shotgun (WGS) entry which is preliminary data.</text>
</comment>
<dbReference type="AlphaFoldDB" id="A0A8H7R3J0"/>
<evidence type="ECO:0000313" key="1">
    <source>
        <dbReference type="EMBL" id="KAG2203568.1"/>
    </source>
</evidence>
<gene>
    <name evidence="1" type="ORF">INT46_003345</name>
</gene>